<evidence type="ECO:0000313" key="3">
    <source>
        <dbReference type="Proteomes" id="UP000095751"/>
    </source>
</evidence>
<organism evidence="2 3">
    <name type="scientific">Fragilariopsis cylindrus CCMP1102</name>
    <dbReference type="NCBI Taxonomy" id="635003"/>
    <lineage>
        <taxon>Eukaryota</taxon>
        <taxon>Sar</taxon>
        <taxon>Stramenopiles</taxon>
        <taxon>Ochrophyta</taxon>
        <taxon>Bacillariophyta</taxon>
        <taxon>Bacillariophyceae</taxon>
        <taxon>Bacillariophycidae</taxon>
        <taxon>Bacillariales</taxon>
        <taxon>Bacillariaceae</taxon>
        <taxon>Fragilariopsis</taxon>
    </lineage>
</organism>
<keyword evidence="3" id="KW-1185">Reference proteome</keyword>
<gene>
    <name evidence="2" type="ORF">FRACYDRAFT_235670</name>
</gene>
<accession>A0A1E7FN73</accession>
<dbReference type="AlphaFoldDB" id="A0A1E7FN73"/>
<sequence length="252" mass="27154">MKTTTTTTTTAAQLFLCLTFLGKMMSMSTAEAAAASLLRGIPGQIEQCTDEFKPVVCSSSSSSSMESFLNMCIASRDGDYLNIDDCELIESFWVECTNPYALCAFANCTVNADETTASCGCYGFDDPSGISSMRISLIPDKGLRQATVEAYYESCCKAAPGRFIPVCMFAPCWYSAPSENPYHFGQHNVTCTCPLVEVTVDYSVSGGLQDPCSKENVSEGLYVQGWPGSILAKLADDPQLVESAWIAVTNAF</sequence>
<evidence type="ECO:0000313" key="2">
    <source>
        <dbReference type="EMBL" id="OEU19610.1"/>
    </source>
</evidence>
<dbReference type="OrthoDB" id="542036at2759"/>
<feature type="signal peptide" evidence="1">
    <location>
        <begin position="1"/>
        <end position="26"/>
    </location>
</feature>
<name>A0A1E7FN73_9STRA</name>
<dbReference type="KEGG" id="fcy:FRACYDRAFT_235670"/>
<feature type="chain" id="PRO_5009193334" evidence="1">
    <location>
        <begin position="27"/>
        <end position="252"/>
    </location>
</feature>
<evidence type="ECO:0000256" key="1">
    <source>
        <dbReference type="SAM" id="SignalP"/>
    </source>
</evidence>
<dbReference type="InParanoid" id="A0A1E7FN73"/>
<proteinExistence type="predicted"/>
<keyword evidence="1" id="KW-0732">Signal</keyword>
<reference evidence="2 3" key="1">
    <citation type="submission" date="2016-09" db="EMBL/GenBank/DDBJ databases">
        <title>Extensive genetic diversity and differential bi-allelic expression allows diatom success in the polar Southern Ocean.</title>
        <authorList>
            <consortium name="DOE Joint Genome Institute"/>
            <person name="Mock T."/>
            <person name="Otillar R.P."/>
            <person name="Strauss J."/>
            <person name="Dupont C."/>
            <person name="Frickenhaus S."/>
            <person name="Maumus F."/>
            <person name="Mcmullan M."/>
            <person name="Sanges R."/>
            <person name="Schmutz J."/>
            <person name="Toseland A."/>
            <person name="Valas R."/>
            <person name="Veluchamy A."/>
            <person name="Ward B.J."/>
            <person name="Allen A."/>
            <person name="Barry K."/>
            <person name="Falciatore A."/>
            <person name="Ferrante M."/>
            <person name="Fortunato A.E."/>
            <person name="Gloeckner G."/>
            <person name="Gruber A."/>
            <person name="Hipkin R."/>
            <person name="Janech M."/>
            <person name="Kroth P."/>
            <person name="Leese F."/>
            <person name="Lindquist E."/>
            <person name="Lyon B.R."/>
            <person name="Martin J."/>
            <person name="Mayer C."/>
            <person name="Parker M."/>
            <person name="Quesneville H."/>
            <person name="Raymond J."/>
            <person name="Uhlig C."/>
            <person name="Valentin K.U."/>
            <person name="Worden A.Z."/>
            <person name="Armbrust E.V."/>
            <person name="Bowler C."/>
            <person name="Green B."/>
            <person name="Moulton V."/>
            <person name="Van Oosterhout C."/>
            <person name="Grigoriev I."/>
        </authorList>
    </citation>
    <scope>NUCLEOTIDE SEQUENCE [LARGE SCALE GENOMIC DNA]</scope>
    <source>
        <strain evidence="2 3">CCMP1102</strain>
    </source>
</reference>
<dbReference type="Proteomes" id="UP000095751">
    <property type="component" value="Unassembled WGS sequence"/>
</dbReference>
<dbReference type="EMBL" id="KV784355">
    <property type="protein sequence ID" value="OEU19610.1"/>
    <property type="molecule type" value="Genomic_DNA"/>
</dbReference>
<protein>
    <submittedName>
        <fullName evidence="2">Uncharacterized protein</fullName>
    </submittedName>
</protein>